<dbReference type="RefSeq" id="XP_045099284.1">
    <property type="nucleotide sequence ID" value="XM_045239098.1"/>
</dbReference>
<evidence type="ECO:0000313" key="2">
    <source>
        <dbReference type="Proteomes" id="UP000008549"/>
    </source>
</evidence>
<dbReference type="GeneID" id="68916768"/>
<dbReference type="CTD" id="68916768"/>
<keyword evidence="2" id="KW-1185">Reference proteome</keyword>
<dbReference type="InParanoid" id="B6IIJ3"/>
<sequence length="41" mass="4838">MKTTVTYFTDCHRVCCFFHQTSLKIKIVDSENLTEKVRVSQ</sequence>
<evidence type="ECO:0000313" key="1">
    <source>
        <dbReference type="EMBL" id="CAR99723.1"/>
    </source>
</evidence>
<dbReference type="Proteomes" id="UP000008549">
    <property type="component" value="Unassembled WGS sequence"/>
</dbReference>
<reference evidence="1 2" key="2">
    <citation type="journal article" date="2011" name="PLoS Genet.">
        <title>Caenorhabditis briggsae recombinant inbred line genotypes reveal inter-strain incompatibility and the evolution of recombination.</title>
        <authorList>
            <person name="Ross J.A."/>
            <person name="Koboldt D.C."/>
            <person name="Staisch J.E."/>
            <person name="Chamberlin H.M."/>
            <person name="Gupta B.P."/>
            <person name="Miller R.D."/>
            <person name="Baird S.E."/>
            <person name="Haag E.S."/>
        </authorList>
    </citation>
    <scope>NUCLEOTIDE SEQUENCE [LARGE SCALE GENOMIC DNA]</scope>
    <source>
        <strain evidence="1 2">AF16</strain>
    </source>
</reference>
<dbReference type="HOGENOM" id="CLU_3279996_0_0_1"/>
<dbReference type="KEGG" id="cbr:CBG_25275"/>
<dbReference type="AlphaFoldDB" id="B6IIJ3"/>
<reference evidence="1 2" key="1">
    <citation type="journal article" date="2003" name="PLoS Biol.">
        <title>The genome sequence of Caenorhabditis briggsae: a platform for comparative genomics.</title>
        <authorList>
            <person name="Stein L.D."/>
            <person name="Bao Z."/>
            <person name="Blasiar D."/>
            <person name="Blumenthal T."/>
            <person name="Brent M.R."/>
            <person name="Chen N."/>
            <person name="Chinwalla A."/>
            <person name="Clarke L."/>
            <person name="Clee C."/>
            <person name="Coghlan A."/>
            <person name="Coulson A."/>
            <person name="D'Eustachio P."/>
            <person name="Fitch D.H."/>
            <person name="Fulton L.A."/>
            <person name="Fulton R.E."/>
            <person name="Griffiths-Jones S."/>
            <person name="Harris T.W."/>
            <person name="Hillier L.W."/>
            <person name="Kamath R."/>
            <person name="Kuwabara P.E."/>
            <person name="Mardis E.R."/>
            <person name="Marra M.A."/>
            <person name="Miner T.L."/>
            <person name="Minx P."/>
            <person name="Mullikin J.C."/>
            <person name="Plumb R.W."/>
            <person name="Rogers J."/>
            <person name="Schein J.E."/>
            <person name="Sohrmann M."/>
            <person name="Spieth J."/>
            <person name="Stajich J.E."/>
            <person name="Wei C."/>
            <person name="Willey D."/>
            <person name="Wilson R.K."/>
            <person name="Durbin R."/>
            <person name="Waterston R.H."/>
        </authorList>
    </citation>
    <scope>NUCLEOTIDE SEQUENCE [LARGE SCALE GENOMIC DNA]</scope>
    <source>
        <strain evidence="1 2">AF16</strain>
    </source>
</reference>
<name>B6IIJ3_CAEBR</name>
<dbReference type="EMBL" id="HE600913">
    <property type="protein sequence ID" value="CAR99723.1"/>
    <property type="molecule type" value="Genomic_DNA"/>
</dbReference>
<gene>
    <name evidence="1" type="ORF">CBG25275</name>
    <name evidence="1" type="ORF">CBG_25275</name>
</gene>
<accession>B6IIJ3</accession>
<protein>
    <submittedName>
        <fullName evidence="1">Protein CBG25275</fullName>
    </submittedName>
</protein>
<proteinExistence type="predicted"/>
<organism evidence="1 2">
    <name type="scientific">Caenorhabditis briggsae</name>
    <dbReference type="NCBI Taxonomy" id="6238"/>
    <lineage>
        <taxon>Eukaryota</taxon>
        <taxon>Metazoa</taxon>
        <taxon>Ecdysozoa</taxon>
        <taxon>Nematoda</taxon>
        <taxon>Chromadorea</taxon>
        <taxon>Rhabditida</taxon>
        <taxon>Rhabditina</taxon>
        <taxon>Rhabditomorpha</taxon>
        <taxon>Rhabditoidea</taxon>
        <taxon>Rhabditidae</taxon>
        <taxon>Peloderinae</taxon>
        <taxon>Caenorhabditis</taxon>
    </lineage>
</organism>